<sequence length="111" mass="11957">MPARFFAALFSNHAPDPANRVDSSALAGAFRGRAPAAARRPAGEPVGSSIQPCRRSPRFQPAGRHLLNDLANLHGSRIVIRSVAAMAAGFRRDRYGISRSSNGDRKIRYGS</sequence>
<evidence type="ECO:0000313" key="3">
    <source>
        <dbReference type="Proteomes" id="UP000277921"/>
    </source>
</evidence>
<dbReference type="AlphaFoldDB" id="A0A3N8PZC6"/>
<accession>A0A3N8PZC6</accession>
<gene>
    <name evidence="2" type="ORF">DF051_14235</name>
</gene>
<protein>
    <submittedName>
        <fullName evidence="2">Uncharacterized protein</fullName>
    </submittedName>
</protein>
<reference evidence="2 3" key="1">
    <citation type="submission" date="2018-08" db="EMBL/GenBank/DDBJ databases">
        <title>Comparative analysis of Burkholderia isolates from Puerto Rico.</title>
        <authorList>
            <person name="Hall C."/>
            <person name="Sahl J."/>
            <person name="Wagner D."/>
        </authorList>
    </citation>
    <scope>NUCLEOTIDE SEQUENCE [LARGE SCALE GENOMIC DNA]</scope>
    <source>
        <strain evidence="2 3">Bp9025</strain>
    </source>
</reference>
<dbReference type="Proteomes" id="UP000277921">
    <property type="component" value="Unassembled WGS sequence"/>
</dbReference>
<proteinExistence type="predicted"/>
<evidence type="ECO:0000256" key="1">
    <source>
        <dbReference type="SAM" id="MobiDB-lite"/>
    </source>
</evidence>
<name>A0A3N8PZC6_9BURK</name>
<dbReference type="EMBL" id="QTQV01000007">
    <property type="protein sequence ID" value="RQT16300.1"/>
    <property type="molecule type" value="Genomic_DNA"/>
</dbReference>
<evidence type="ECO:0000313" key="2">
    <source>
        <dbReference type="EMBL" id="RQT16300.1"/>
    </source>
</evidence>
<feature type="compositionally biased region" description="Low complexity" evidence="1">
    <location>
        <begin position="32"/>
        <end position="45"/>
    </location>
</feature>
<comment type="caution">
    <text evidence="2">The sequence shown here is derived from an EMBL/GenBank/DDBJ whole genome shotgun (WGS) entry which is preliminary data.</text>
</comment>
<feature type="region of interest" description="Disordered" evidence="1">
    <location>
        <begin position="32"/>
        <end position="54"/>
    </location>
</feature>
<organism evidence="2 3">
    <name type="scientific">Burkholderia contaminans</name>
    <dbReference type="NCBI Taxonomy" id="488447"/>
    <lineage>
        <taxon>Bacteria</taxon>
        <taxon>Pseudomonadati</taxon>
        <taxon>Pseudomonadota</taxon>
        <taxon>Betaproteobacteria</taxon>
        <taxon>Burkholderiales</taxon>
        <taxon>Burkholderiaceae</taxon>
        <taxon>Burkholderia</taxon>
        <taxon>Burkholderia cepacia complex</taxon>
    </lineage>
</organism>